<keyword evidence="2 5" id="KW-0812">Transmembrane</keyword>
<dbReference type="EMBL" id="CAJHNH020001973">
    <property type="protein sequence ID" value="CAG5125166.1"/>
    <property type="molecule type" value="Genomic_DNA"/>
</dbReference>
<name>A0A8S3ZDM6_9EUPU</name>
<evidence type="ECO:0000313" key="6">
    <source>
        <dbReference type="EMBL" id="CAG5125166.1"/>
    </source>
</evidence>
<dbReference type="GO" id="GO:0022857">
    <property type="term" value="F:transmembrane transporter activity"/>
    <property type="evidence" value="ECO:0007669"/>
    <property type="project" value="TreeGrafter"/>
</dbReference>
<keyword evidence="3 5" id="KW-1133">Transmembrane helix</keyword>
<comment type="caution">
    <text evidence="6">The sequence shown here is derived from an EMBL/GenBank/DDBJ whole genome shotgun (WGS) entry which is preliminary data.</text>
</comment>
<organism evidence="6 7">
    <name type="scientific">Candidula unifasciata</name>
    <dbReference type="NCBI Taxonomy" id="100452"/>
    <lineage>
        <taxon>Eukaryota</taxon>
        <taxon>Metazoa</taxon>
        <taxon>Spiralia</taxon>
        <taxon>Lophotrochozoa</taxon>
        <taxon>Mollusca</taxon>
        <taxon>Gastropoda</taxon>
        <taxon>Heterobranchia</taxon>
        <taxon>Euthyneura</taxon>
        <taxon>Panpulmonata</taxon>
        <taxon>Eupulmonata</taxon>
        <taxon>Stylommatophora</taxon>
        <taxon>Helicina</taxon>
        <taxon>Helicoidea</taxon>
        <taxon>Geomitridae</taxon>
        <taxon>Candidula</taxon>
    </lineage>
</organism>
<dbReference type="GO" id="GO:0016020">
    <property type="term" value="C:membrane"/>
    <property type="evidence" value="ECO:0007669"/>
    <property type="project" value="UniProtKB-SubCell"/>
</dbReference>
<dbReference type="OrthoDB" id="6153023at2759"/>
<dbReference type="InterPro" id="IPR036259">
    <property type="entry name" value="MFS_trans_sf"/>
</dbReference>
<dbReference type="AlphaFoldDB" id="A0A8S3ZDM6"/>
<evidence type="ECO:0000256" key="4">
    <source>
        <dbReference type="ARBA" id="ARBA00023136"/>
    </source>
</evidence>
<reference evidence="6" key="1">
    <citation type="submission" date="2021-04" db="EMBL/GenBank/DDBJ databases">
        <authorList>
            <consortium name="Molecular Ecology Group"/>
        </authorList>
    </citation>
    <scope>NUCLEOTIDE SEQUENCE</scope>
</reference>
<protein>
    <submittedName>
        <fullName evidence="6">Uncharacterized protein</fullName>
    </submittedName>
</protein>
<sequence>NGALSSLPYLCQFVASIGVSYVADLLLERGLLTTKSVRKSFQCFSFVGTAVCIVCAGLMNCEMRQLAVALLCSCTIFMSFSPAGYIVNHLDLAPR</sequence>
<dbReference type="PANTHER" id="PTHR11662">
    <property type="entry name" value="SOLUTE CARRIER FAMILY 17"/>
    <property type="match status" value="1"/>
</dbReference>
<evidence type="ECO:0000313" key="7">
    <source>
        <dbReference type="Proteomes" id="UP000678393"/>
    </source>
</evidence>
<proteinExistence type="predicted"/>
<evidence type="ECO:0000256" key="5">
    <source>
        <dbReference type="SAM" id="Phobius"/>
    </source>
</evidence>
<feature type="transmembrane region" description="Helical" evidence="5">
    <location>
        <begin position="65"/>
        <end position="87"/>
    </location>
</feature>
<gene>
    <name evidence="6" type="ORF">CUNI_LOCUS10724</name>
</gene>
<dbReference type="Proteomes" id="UP000678393">
    <property type="component" value="Unassembled WGS sequence"/>
</dbReference>
<dbReference type="GO" id="GO:0006820">
    <property type="term" value="P:monoatomic anion transport"/>
    <property type="evidence" value="ECO:0007669"/>
    <property type="project" value="TreeGrafter"/>
</dbReference>
<evidence type="ECO:0000256" key="1">
    <source>
        <dbReference type="ARBA" id="ARBA00004141"/>
    </source>
</evidence>
<evidence type="ECO:0000256" key="2">
    <source>
        <dbReference type="ARBA" id="ARBA00022692"/>
    </source>
</evidence>
<feature type="transmembrane region" description="Helical" evidence="5">
    <location>
        <begin position="39"/>
        <end position="59"/>
    </location>
</feature>
<keyword evidence="7" id="KW-1185">Reference proteome</keyword>
<dbReference type="PANTHER" id="PTHR11662:SF399">
    <property type="entry name" value="FI19708P1-RELATED"/>
    <property type="match status" value="1"/>
</dbReference>
<dbReference type="SUPFAM" id="SSF103473">
    <property type="entry name" value="MFS general substrate transporter"/>
    <property type="match status" value="1"/>
</dbReference>
<comment type="subcellular location">
    <subcellularLocation>
        <location evidence="1">Membrane</location>
        <topology evidence="1">Multi-pass membrane protein</topology>
    </subcellularLocation>
</comment>
<keyword evidence="4 5" id="KW-0472">Membrane</keyword>
<accession>A0A8S3ZDM6</accession>
<feature type="non-terminal residue" evidence="6">
    <location>
        <position position="1"/>
    </location>
</feature>
<dbReference type="InterPro" id="IPR050382">
    <property type="entry name" value="MFS_Na/Anion_cotransporter"/>
</dbReference>
<evidence type="ECO:0000256" key="3">
    <source>
        <dbReference type="ARBA" id="ARBA00022989"/>
    </source>
</evidence>